<keyword evidence="5" id="KW-0732">Signal</keyword>
<evidence type="ECO:0000256" key="7">
    <source>
        <dbReference type="ARBA" id="ARBA00022833"/>
    </source>
</evidence>
<name>A0A9X4JUR9_9FIRM</name>
<dbReference type="EC" id="3.1.4.3" evidence="1"/>
<dbReference type="InterPro" id="IPR001531">
    <property type="entry name" value="Zn_PLipaseC"/>
</dbReference>
<keyword evidence="11" id="KW-1185">Reference proteome</keyword>
<evidence type="ECO:0000256" key="8">
    <source>
        <dbReference type="ARBA" id="ARBA00031285"/>
    </source>
</evidence>
<evidence type="ECO:0000256" key="5">
    <source>
        <dbReference type="ARBA" id="ARBA00022729"/>
    </source>
</evidence>
<gene>
    <name evidence="10" type="ORF">L7E55_00430</name>
</gene>
<keyword evidence="3" id="KW-0964">Secreted</keyword>
<organism evidence="10 11">
    <name type="scientific">Pelotomaculum isophthalicicum JI</name>
    <dbReference type="NCBI Taxonomy" id="947010"/>
    <lineage>
        <taxon>Bacteria</taxon>
        <taxon>Bacillati</taxon>
        <taxon>Bacillota</taxon>
        <taxon>Clostridia</taxon>
        <taxon>Eubacteriales</taxon>
        <taxon>Desulfotomaculaceae</taxon>
        <taxon>Pelotomaculum</taxon>
    </lineage>
</organism>
<keyword evidence="6" id="KW-0378">Hydrolase</keyword>
<dbReference type="GO" id="GO:0008270">
    <property type="term" value="F:zinc ion binding"/>
    <property type="evidence" value="ECO:0007669"/>
    <property type="project" value="InterPro"/>
</dbReference>
<proteinExistence type="predicted"/>
<dbReference type="Proteomes" id="UP001154312">
    <property type="component" value="Unassembled WGS sequence"/>
</dbReference>
<dbReference type="Gene3D" id="1.10.575.10">
    <property type="entry name" value="P1 Nuclease"/>
    <property type="match status" value="1"/>
</dbReference>
<evidence type="ECO:0000313" key="10">
    <source>
        <dbReference type="EMBL" id="MDF9406836.1"/>
    </source>
</evidence>
<evidence type="ECO:0000256" key="1">
    <source>
        <dbReference type="ARBA" id="ARBA00012018"/>
    </source>
</evidence>
<sequence>MGPLSWNAAKIVLAAGTPIQRLVSGKCETHLLCNYQAVLILQRDGYEAYAQILSNYLELINRGSIWADRGWKNFAHYLDPAFGPWPDARTECRAFFEKALCHWQRKNKKKAFFFLGAAAHLVQDLCVPHHARGIAFCGHKEYEKWVKENRLDFLVYSGGTYHNASSPDGWVEANAIIARYYFPYVSNINSETSYKLATSVLLPTAQRSTAGFFSFFLEYANKSC</sequence>
<evidence type="ECO:0000256" key="6">
    <source>
        <dbReference type="ARBA" id="ARBA00022801"/>
    </source>
</evidence>
<reference evidence="10" key="1">
    <citation type="submission" date="2022-02" db="EMBL/GenBank/DDBJ databases">
        <authorList>
            <person name="Leng L."/>
        </authorList>
    </citation>
    <scope>NUCLEOTIDE SEQUENCE</scope>
    <source>
        <strain evidence="10">JI</strain>
    </source>
</reference>
<dbReference type="SMART" id="SM00770">
    <property type="entry name" value="Zn_dep_PLPC"/>
    <property type="match status" value="1"/>
</dbReference>
<dbReference type="RefSeq" id="WP_277441978.1">
    <property type="nucleotide sequence ID" value="NZ_JAKOAV010000001.1"/>
</dbReference>
<dbReference type="AlphaFoldDB" id="A0A9X4JUR9"/>
<evidence type="ECO:0000313" key="11">
    <source>
        <dbReference type="Proteomes" id="UP001154312"/>
    </source>
</evidence>
<dbReference type="PROSITE" id="PS51346">
    <property type="entry name" value="PROKAR_ZN_DEPEND_PLPC_2"/>
    <property type="match status" value="1"/>
</dbReference>
<evidence type="ECO:0000256" key="3">
    <source>
        <dbReference type="ARBA" id="ARBA00022525"/>
    </source>
</evidence>
<keyword evidence="7" id="KW-0862">Zinc</keyword>
<evidence type="ECO:0000256" key="2">
    <source>
        <dbReference type="ARBA" id="ARBA00018391"/>
    </source>
</evidence>
<evidence type="ECO:0000259" key="9">
    <source>
        <dbReference type="PROSITE" id="PS51346"/>
    </source>
</evidence>
<dbReference type="InterPro" id="IPR029002">
    <property type="entry name" value="PLPC/GPLD1"/>
</dbReference>
<dbReference type="InterPro" id="IPR008947">
    <property type="entry name" value="PLipase_C/P1_nuclease_dom_sf"/>
</dbReference>
<comment type="caution">
    <text evidence="10">The sequence shown here is derived from an EMBL/GenBank/DDBJ whole genome shotgun (WGS) entry which is preliminary data.</text>
</comment>
<evidence type="ECO:0000256" key="4">
    <source>
        <dbReference type="ARBA" id="ARBA00022723"/>
    </source>
</evidence>
<dbReference type="GO" id="GO:0034480">
    <property type="term" value="F:phosphatidylcholine phospholipase C activity"/>
    <property type="evidence" value="ECO:0007669"/>
    <property type="project" value="UniProtKB-EC"/>
</dbReference>
<accession>A0A9X4JUR9</accession>
<dbReference type="CDD" id="cd11009">
    <property type="entry name" value="Zn_dep_PLPC"/>
    <property type="match status" value="1"/>
</dbReference>
<keyword evidence="4" id="KW-0479">Metal-binding</keyword>
<dbReference type="SUPFAM" id="SSF48537">
    <property type="entry name" value="Phospholipase C/P1 nuclease"/>
    <property type="match status" value="1"/>
</dbReference>
<feature type="domain" description="Zn-dependent PLC" evidence="9">
    <location>
        <begin position="12"/>
        <end position="224"/>
    </location>
</feature>
<dbReference type="Pfam" id="PF00882">
    <property type="entry name" value="Zn_dep_PLPC"/>
    <property type="match status" value="1"/>
</dbReference>
<dbReference type="EMBL" id="JAKOAV010000001">
    <property type="protein sequence ID" value="MDF9406836.1"/>
    <property type="molecule type" value="Genomic_DNA"/>
</dbReference>
<protein>
    <recommendedName>
        <fullName evidence="2">Phospholipase C</fullName>
        <ecNumber evidence="1">3.1.4.3</ecNumber>
    </recommendedName>
    <alternativeName>
        <fullName evidence="8">Phosphatidylcholine cholinephosphohydrolase</fullName>
    </alternativeName>
</protein>